<comment type="caution">
    <text evidence="1">The sequence shown here is derived from an EMBL/GenBank/DDBJ whole genome shotgun (WGS) entry which is preliminary data.</text>
</comment>
<dbReference type="Proteomes" id="UP001615411">
    <property type="component" value="Unassembled WGS sequence"/>
</dbReference>
<name>A0ACC7LNZ1_9PSED</name>
<evidence type="ECO:0000313" key="1">
    <source>
        <dbReference type="EMBL" id="MFJ1336783.1"/>
    </source>
</evidence>
<accession>A0ACC7LNZ1</accession>
<gene>
    <name evidence="1" type="ORF">ACIKP7_01425</name>
</gene>
<protein>
    <submittedName>
        <fullName evidence="1">Uncharacterized protein</fullName>
    </submittedName>
</protein>
<reference evidence="1" key="1">
    <citation type="submission" date="2024-10" db="EMBL/GenBank/DDBJ databases">
        <title>Aeromonas and Pseudomonas from the Cagarras Archipelago, Rio de Janeiro, Brazil.</title>
        <authorList>
            <person name="Canellas A.L.B."/>
            <person name="Laport M.S."/>
        </authorList>
    </citation>
    <scope>NUCLEOTIDE SEQUENCE</scope>
    <source>
        <strain evidence="1">ACP-7</strain>
    </source>
</reference>
<keyword evidence="2" id="KW-1185">Reference proteome</keyword>
<dbReference type="EMBL" id="JBIUGF010000002">
    <property type="protein sequence ID" value="MFJ1336783.1"/>
    <property type="molecule type" value="Genomic_DNA"/>
</dbReference>
<sequence>MRKFKPRGIKPWMIRRPWLARLCLLVVLPLTPLIFAVAVLWQNRRDFSEIALICEAIFLPWEKH</sequence>
<evidence type="ECO:0000313" key="2">
    <source>
        <dbReference type="Proteomes" id="UP001615411"/>
    </source>
</evidence>
<organism evidence="1 2">
    <name type="scientific">Pseudomonas caricapapayae</name>
    <dbReference type="NCBI Taxonomy" id="46678"/>
    <lineage>
        <taxon>Bacteria</taxon>
        <taxon>Pseudomonadati</taxon>
        <taxon>Pseudomonadota</taxon>
        <taxon>Gammaproteobacteria</taxon>
        <taxon>Pseudomonadales</taxon>
        <taxon>Pseudomonadaceae</taxon>
        <taxon>Pseudomonas</taxon>
    </lineage>
</organism>
<proteinExistence type="predicted"/>